<gene>
    <name evidence="8" type="ORF">K461DRAFT_230031</name>
</gene>
<evidence type="ECO:0000256" key="4">
    <source>
        <dbReference type="ARBA" id="ARBA00023136"/>
    </source>
</evidence>
<organism evidence="8 9">
    <name type="scientific">Myriangium duriaei CBS 260.36</name>
    <dbReference type="NCBI Taxonomy" id="1168546"/>
    <lineage>
        <taxon>Eukaryota</taxon>
        <taxon>Fungi</taxon>
        <taxon>Dikarya</taxon>
        <taxon>Ascomycota</taxon>
        <taxon>Pezizomycotina</taxon>
        <taxon>Dothideomycetes</taxon>
        <taxon>Dothideomycetidae</taxon>
        <taxon>Myriangiales</taxon>
        <taxon>Myriangiaceae</taxon>
        <taxon>Myriangium</taxon>
    </lineage>
</organism>
<dbReference type="InterPro" id="IPR020846">
    <property type="entry name" value="MFS_dom"/>
</dbReference>
<dbReference type="PROSITE" id="PS50850">
    <property type="entry name" value="MFS"/>
    <property type="match status" value="1"/>
</dbReference>
<accession>A0A9P4MDP9</accession>
<feature type="transmembrane region" description="Helical" evidence="6">
    <location>
        <begin position="373"/>
        <end position="394"/>
    </location>
</feature>
<dbReference type="GO" id="GO:0140115">
    <property type="term" value="P:export across plasma membrane"/>
    <property type="evidence" value="ECO:0007669"/>
    <property type="project" value="UniProtKB-ARBA"/>
</dbReference>
<dbReference type="SUPFAM" id="SSF103473">
    <property type="entry name" value="MFS general substrate transporter"/>
    <property type="match status" value="1"/>
</dbReference>
<feature type="transmembrane region" description="Helical" evidence="6">
    <location>
        <begin position="130"/>
        <end position="149"/>
    </location>
</feature>
<feature type="transmembrane region" description="Helical" evidence="6">
    <location>
        <begin position="220"/>
        <end position="239"/>
    </location>
</feature>
<keyword evidence="4 6" id="KW-0472">Membrane</keyword>
<feature type="transmembrane region" description="Helical" evidence="6">
    <location>
        <begin position="442"/>
        <end position="466"/>
    </location>
</feature>
<keyword evidence="3 6" id="KW-1133">Transmembrane helix</keyword>
<comment type="subcellular location">
    <subcellularLocation>
        <location evidence="1">Membrane</location>
        <topology evidence="1">Multi-pass membrane protein</topology>
    </subcellularLocation>
</comment>
<dbReference type="Proteomes" id="UP000799439">
    <property type="component" value="Unassembled WGS sequence"/>
</dbReference>
<feature type="transmembrane region" description="Helical" evidence="6">
    <location>
        <begin position="332"/>
        <end position="352"/>
    </location>
</feature>
<dbReference type="InterPro" id="IPR036259">
    <property type="entry name" value="MFS_trans_sf"/>
</dbReference>
<name>A0A9P4MDP9_9PEZI</name>
<keyword evidence="9" id="KW-1185">Reference proteome</keyword>
<evidence type="ECO:0000256" key="2">
    <source>
        <dbReference type="ARBA" id="ARBA00022692"/>
    </source>
</evidence>
<feature type="transmembrane region" description="Helical" evidence="6">
    <location>
        <begin position="293"/>
        <end position="312"/>
    </location>
</feature>
<dbReference type="GO" id="GO:0042908">
    <property type="term" value="P:xenobiotic transport"/>
    <property type="evidence" value="ECO:0007669"/>
    <property type="project" value="UniProtKB-ARBA"/>
</dbReference>
<comment type="caution">
    <text evidence="8">The sequence shown here is derived from an EMBL/GenBank/DDBJ whole genome shotgun (WGS) entry which is preliminary data.</text>
</comment>
<evidence type="ECO:0000313" key="8">
    <source>
        <dbReference type="EMBL" id="KAF2150225.1"/>
    </source>
</evidence>
<dbReference type="InterPro" id="IPR005829">
    <property type="entry name" value="Sugar_transporter_CS"/>
</dbReference>
<dbReference type="CDD" id="cd17323">
    <property type="entry name" value="MFS_Tpo1_MDR_like"/>
    <property type="match status" value="1"/>
</dbReference>
<dbReference type="GO" id="GO:0016020">
    <property type="term" value="C:membrane"/>
    <property type="evidence" value="ECO:0007669"/>
    <property type="project" value="UniProtKB-SubCell"/>
</dbReference>
<feature type="domain" description="Major facilitator superfamily (MFS) profile" evidence="7">
    <location>
        <begin position="64"/>
        <end position="494"/>
    </location>
</feature>
<protein>
    <submittedName>
        <fullName evidence="8">Membrane transport protein</fullName>
    </submittedName>
</protein>
<dbReference type="OrthoDB" id="6770063at2759"/>
<dbReference type="PROSITE" id="PS00216">
    <property type="entry name" value="SUGAR_TRANSPORT_1"/>
    <property type="match status" value="1"/>
</dbReference>
<feature type="transmembrane region" description="Helical" evidence="6">
    <location>
        <begin position="400"/>
        <end position="421"/>
    </location>
</feature>
<feature type="transmembrane region" description="Helical" evidence="6">
    <location>
        <begin position="98"/>
        <end position="118"/>
    </location>
</feature>
<evidence type="ECO:0000256" key="6">
    <source>
        <dbReference type="SAM" id="Phobius"/>
    </source>
</evidence>
<feature type="transmembrane region" description="Helical" evidence="6">
    <location>
        <begin position="64"/>
        <end position="86"/>
    </location>
</feature>
<feature type="transmembrane region" description="Helical" evidence="6">
    <location>
        <begin position="472"/>
        <end position="489"/>
    </location>
</feature>
<evidence type="ECO:0000313" key="9">
    <source>
        <dbReference type="Proteomes" id="UP000799439"/>
    </source>
</evidence>
<evidence type="ECO:0000259" key="7">
    <source>
        <dbReference type="PROSITE" id="PS50850"/>
    </source>
</evidence>
<dbReference type="GO" id="GO:0022857">
    <property type="term" value="F:transmembrane transporter activity"/>
    <property type="evidence" value="ECO:0007669"/>
    <property type="project" value="InterPro"/>
</dbReference>
<proteinExistence type="predicted"/>
<evidence type="ECO:0000256" key="3">
    <source>
        <dbReference type="ARBA" id="ARBA00022989"/>
    </source>
</evidence>
<dbReference type="EMBL" id="ML996090">
    <property type="protein sequence ID" value="KAF2150225.1"/>
    <property type="molecule type" value="Genomic_DNA"/>
</dbReference>
<sequence length="502" mass="54945">MESSPEKPQVVNDIVGPTNDPEKAASPSAEHDNGDADLSLLVTWEGDADPANPKNWSLTRKWSITVLLSLSGLVFLISMTMLAPALGDIAQEFSISPAKANMTLSIFLLAVAVGPMFLAPFAEVFGRRKVWFAAAVWYAAWDLACGFANGSGMLLAARLLAGFGSSAEFVVSSPVLGDIWPPEQRGLSFAISTFLPLLGPAIGPLLGGVITTALGWRWCFWILAVADVILMLLATVMLPETYGPLVLRRKAVRLTKETGRQHYTDLGARIQPLRTKFRHAVFRPVRLLVTQPIIQLMSLFLAFNYGTLFFVLTNYSTLWTDKYHESVQASGYHYIAIVIGYTIAAQGGARITDQLWQYLKRKRNGQTMPEYRVPLMIPGNVLILCGLLWIGWSAEKQTQWAVVDTGAVIFGCGIVLSTQAMQQYVMESFPDYVASASAASQLLRGLFGFAFPLFAPVLYTSLGYGWGNTTLALVYLVLASSGPVLLWFYGSNLRARGYGESE</sequence>
<reference evidence="8" key="1">
    <citation type="journal article" date="2020" name="Stud. Mycol.">
        <title>101 Dothideomycetes genomes: a test case for predicting lifestyles and emergence of pathogens.</title>
        <authorList>
            <person name="Haridas S."/>
            <person name="Albert R."/>
            <person name="Binder M."/>
            <person name="Bloem J."/>
            <person name="Labutti K."/>
            <person name="Salamov A."/>
            <person name="Andreopoulos B."/>
            <person name="Baker S."/>
            <person name="Barry K."/>
            <person name="Bills G."/>
            <person name="Bluhm B."/>
            <person name="Cannon C."/>
            <person name="Castanera R."/>
            <person name="Culley D."/>
            <person name="Daum C."/>
            <person name="Ezra D."/>
            <person name="Gonzalez J."/>
            <person name="Henrissat B."/>
            <person name="Kuo A."/>
            <person name="Liang C."/>
            <person name="Lipzen A."/>
            <person name="Lutzoni F."/>
            <person name="Magnuson J."/>
            <person name="Mondo S."/>
            <person name="Nolan M."/>
            <person name="Ohm R."/>
            <person name="Pangilinan J."/>
            <person name="Park H.-J."/>
            <person name="Ramirez L."/>
            <person name="Alfaro M."/>
            <person name="Sun H."/>
            <person name="Tritt A."/>
            <person name="Yoshinaga Y."/>
            <person name="Zwiers L.-H."/>
            <person name="Turgeon B."/>
            <person name="Goodwin S."/>
            <person name="Spatafora J."/>
            <person name="Crous P."/>
            <person name="Grigoriev I."/>
        </authorList>
    </citation>
    <scope>NUCLEOTIDE SEQUENCE</scope>
    <source>
        <strain evidence="8">CBS 260.36</strain>
    </source>
</reference>
<feature type="region of interest" description="Disordered" evidence="5">
    <location>
        <begin position="1"/>
        <end position="34"/>
    </location>
</feature>
<dbReference type="PANTHER" id="PTHR23502">
    <property type="entry name" value="MAJOR FACILITATOR SUPERFAMILY"/>
    <property type="match status" value="1"/>
</dbReference>
<evidence type="ECO:0000256" key="1">
    <source>
        <dbReference type="ARBA" id="ARBA00004141"/>
    </source>
</evidence>
<evidence type="ECO:0000256" key="5">
    <source>
        <dbReference type="SAM" id="MobiDB-lite"/>
    </source>
</evidence>
<feature type="transmembrane region" description="Helical" evidence="6">
    <location>
        <begin position="189"/>
        <end position="214"/>
    </location>
</feature>
<dbReference type="Pfam" id="PF07690">
    <property type="entry name" value="MFS_1"/>
    <property type="match status" value="1"/>
</dbReference>
<dbReference type="Gene3D" id="1.20.1250.20">
    <property type="entry name" value="MFS general substrate transporter like domains"/>
    <property type="match status" value="1"/>
</dbReference>
<keyword evidence="2 6" id="KW-0812">Transmembrane</keyword>
<dbReference type="InterPro" id="IPR011701">
    <property type="entry name" value="MFS"/>
</dbReference>
<dbReference type="AlphaFoldDB" id="A0A9P4MDP9"/>
<dbReference type="PANTHER" id="PTHR23502:SF60">
    <property type="entry name" value="MAJOR FACILITATOR SUPERFAMILY (MFS) PROFILE DOMAIN-CONTAINING PROTEIN-RELATED"/>
    <property type="match status" value="1"/>
</dbReference>